<dbReference type="PANTHER" id="PTHR11851">
    <property type="entry name" value="METALLOPROTEASE"/>
    <property type="match status" value="1"/>
</dbReference>
<dbReference type="InterPro" id="IPR007863">
    <property type="entry name" value="Peptidase_M16_C"/>
</dbReference>
<reference evidence="2" key="1">
    <citation type="submission" date="2022-12" db="EMBL/GenBank/DDBJ databases">
        <authorList>
            <person name="Bing R.G."/>
            <person name="Willard D.J."/>
            <person name="Manesh M.J.H."/>
            <person name="Laemthong T."/>
            <person name="Crosby J.R."/>
            <person name="Kelly R.M."/>
        </authorList>
    </citation>
    <scope>NUCLEOTIDE SEQUENCE</scope>
    <source>
        <strain evidence="2">DSM 8991</strain>
    </source>
</reference>
<feature type="domain" description="Peptidase M16 C-terminal" evidence="1">
    <location>
        <begin position="181"/>
        <end position="353"/>
    </location>
</feature>
<dbReference type="InterPro" id="IPR011249">
    <property type="entry name" value="Metalloenz_LuxS/M16"/>
</dbReference>
<dbReference type="Proteomes" id="UP001164745">
    <property type="component" value="Chromosome"/>
</dbReference>
<dbReference type="NCBIfam" id="NF047422">
    <property type="entry name" value="YfmF_fam"/>
    <property type="match status" value="1"/>
</dbReference>
<keyword evidence="3" id="KW-1185">Reference proteome</keyword>
<dbReference type="SUPFAM" id="SSF63411">
    <property type="entry name" value="LuxS/MPP-like metallohydrolase"/>
    <property type="match status" value="2"/>
</dbReference>
<gene>
    <name evidence="2" type="ORF">OTJ99_001941</name>
</gene>
<dbReference type="Pfam" id="PF05193">
    <property type="entry name" value="Peptidase_M16_C"/>
    <property type="match status" value="1"/>
</dbReference>
<protein>
    <submittedName>
        <fullName evidence="2">Insulinase family protein</fullName>
    </submittedName>
</protein>
<dbReference type="PANTHER" id="PTHR11851:SF186">
    <property type="entry name" value="INACTIVE METALLOPROTEASE YMFF-RELATED"/>
    <property type="match status" value="1"/>
</dbReference>
<name>A0ABY7BHB7_9FIRM</name>
<dbReference type="InterPro" id="IPR050361">
    <property type="entry name" value="MPP/UQCRC_Complex"/>
</dbReference>
<evidence type="ECO:0000313" key="2">
    <source>
        <dbReference type="EMBL" id="WAM31125.1"/>
    </source>
</evidence>
<accession>A0ABY7BHB7</accession>
<evidence type="ECO:0000313" key="3">
    <source>
        <dbReference type="Proteomes" id="UP001164745"/>
    </source>
</evidence>
<dbReference type="EMBL" id="CP113864">
    <property type="protein sequence ID" value="WAM31125.1"/>
    <property type="molecule type" value="Genomic_DNA"/>
</dbReference>
<evidence type="ECO:0000259" key="1">
    <source>
        <dbReference type="Pfam" id="PF05193"/>
    </source>
</evidence>
<organism evidence="2 3">
    <name type="scientific">Caldicellulosiruptor naganoensis</name>
    <dbReference type="NCBI Taxonomy" id="29324"/>
    <lineage>
        <taxon>Bacteria</taxon>
        <taxon>Bacillati</taxon>
        <taxon>Bacillota</taxon>
        <taxon>Bacillota incertae sedis</taxon>
        <taxon>Caldicellulosiruptorales</taxon>
        <taxon>Caldicellulosiruptoraceae</taxon>
        <taxon>Caldicellulosiruptor</taxon>
    </lineage>
</organism>
<dbReference type="Gene3D" id="3.30.830.10">
    <property type="entry name" value="Metalloenzyme, LuxS/M16 peptidase-like"/>
    <property type="match status" value="2"/>
</dbReference>
<sequence length="427" mass="49826">MRKVQKIDSNNNFYMAFYDDRFKINRVVVAFIDRLEKEKNTLNALFPMVLIRGNNKYKNMKEINRFLDNMYGASLSIDVDKKGDLQIVTFGLSFLNDRFAGEQLFEKSLHFLHDIIYGPIEYGGGFEEEVIDQEKNNLRQEIESRINDKVQYAIDRCMEIMFEGQSYALYEKGNVEDLAYITKDRLFSQYKEVVEKKPMYVMIYGDYNEEYAISKALEVFGQREREDIKNDFSINIPFNGTKYVTEKMEVNQGKISLGIRTNVDTTTSDYYKLLMLNGILGASPKSKLFENVREKASLCYYAFSRVDRFKSVMVISSGIEIENYEKALNLILQQIEDIKNGNITDIEYESAVNYYKTALMAIYDNPRDLLGFYLNQALVGEMLEPKDVFERLKNVKISDVKEIANRFELDTVYFLRNRGAVYNGENI</sequence>
<proteinExistence type="predicted"/>
<dbReference type="RefSeq" id="WP_235374774.1">
    <property type="nucleotide sequence ID" value="NZ_CP113864.1"/>
</dbReference>